<dbReference type="InterPro" id="IPR050763">
    <property type="entry name" value="ABC_transporter_ATP-binding"/>
</dbReference>
<evidence type="ECO:0000256" key="3">
    <source>
        <dbReference type="ARBA" id="ARBA00022448"/>
    </source>
</evidence>
<evidence type="ECO:0000256" key="2">
    <source>
        <dbReference type="ARBA" id="ARBA00005417"/>
    </source>
</evidence>
<dbReference type="SMART" id="SM00382">
    <property type="entry name" value="AAA"/>
    <property type="match status" value="1"/>
</dbReference>
<dbReference type="InterPro" id="IPR017871">
    <property type="entry name" value="ABC_transporter-like_CS"/>
</dbReference>
<dbReference type="InterPro" id="IPR003439">
    <property type="entry name" value="ABC_transporter-like_ATP-bd"/>
</dbReference>
<keyword evidence="4" id="KW-0547">Nucleotide-binding</keyword>
<evidence type="ECO:0000313" key="9">
    <source>
        <dbReference type="EMBL" id="MBD8044150.1"/>
    </source>
</evidence>
<dbReference type="RefSeq" id="WP_191747043.1">
    <property type="nucleotide sequence ID" value="NZ_JACSQC010000004.1"/>
</dbReference>
<dbReference type="SUPFAM" id="SSF52540">
    <property type="entry name" value="P-loop containing nucleoside triphosphate hydrolases"/>
    <property type="match status" value="1"/>
</dbReference>
<evidence type="ECO:0000256" key="7">
    <source>
        <dbReference type="SAM" id="MobiDB-lite"/>
    </source>
</evidence>
<dbReference type="EMBL" id="JACSQC010000004">
    <property type="protein sequence ID" value="MBD8044150.1"/>
    <property type="molecule type" value="Genomic_DNA"/>
</dbReference>
<dbReference type="CDD" id="cd03230">
    <property type="entry name" value="ABC_DR_subfamily_A"/>
    <property type="match status" value="1"/>
</dbReference>
<reference evidence="9 10" key="1">
    <citation type="submission" date="2020-08" db="EMBL/GenBank/DDBJ databases">
        <title>A Genomic Blueprint of the Chicken Gut Microbiome.</title>
        <authorList>
            <person name="Gilroy R."/>
            <person name="Ravi A."/>
            <person name="Getino M."/>
            <person name="Pursley I."/>
            <person name="Horton D.L."/>
            <person name="Alikhan N.-F."/>
            <person name="Baker D."/>
            <person name="Gharbi K."/>
            <person name="Hall N."/>
            <person name="Watson M."/>
            <person name="Adriaenssens E.M."/>
            <person name="Foster-Nyarko E."/>
            <person name="Jarju S."/>
            <person name="Secka A."/>
            <person name="Antonio M."/>
            <person name="Oren A."/>
            <person name="Chaudhuri R."/>
            <person name="La Ragione R.M."/>
            <person name="Hildebrand F."/>
            <person name="Pallen M.J."/>
        </authorList>
    </citation>
    <scope>NUCLEOTIDE SEQUENCE [LARGE SCALE GENOMIC DNA]</scope>
    <source>
        <strain evidence="9 10">Sa2BUA2</strain>
    </source>
</reference>
<dbReference type="PANTHER" id="PTHR42711">
    <property type="entry name" value="ABC TRANSPORTER ATP-BINDING PROTEIN"/>
    <property type="match status" value="1"/>
</dbReference>
<evidence type="ECO:0000256" key="1">
    <source>
        <dbReference type="ARBA" id="ARBA00004202"/>
    </source>
</evidence>
<feature type="domain" description="ABC transporter" evidence="8">
    <location>
        <begin position="12"/>
        <end position="237"/>
    </location>
</feature>
<comment type="subcellular location">
    <subcellularLocation>
        <location evidence="1">Cell membrane</location>
        <topology evidence="1">Peripheral membrane protein</topology>
    </subcellularLocation>
</comment>
<comment type="caution">
    <text evidence="9">The sequence shown here is derived from an EMBL/GenBank/DDBJ whole genome shotgun (WGS) entry which is preliminary data.</text>
</comment>
<keyword evidence="10" id="KW-1185">Reference proteome</keyword>
<evidence type="ECO:0000256" key="4">
    <source>
        <dbReference type="ARBA" id="ARBA00022741"/>
    </source>
</evidence>
<keyword evidence="5 9" id="KW-0067">ATP-binding</keyword>
<proteinExistence type="inferred from homology"/>
<evidence type="ECO:0000259" key="8">
    <source>
        <dbReference type="PROSITE" id="PS50893"/>
    </source>
</evidence>
<dbReference type="Proteomes" id="UP000652763">
    <property type="component" value="Unassembled WGS sequence"/>
</dbReference>
<name>A0ABR8YIU2_9MICC</name>
<dbReference type="Gene3D" id="3.40.50.300">
    <property type="entry name" value="P-loop containing nucleotide triphosphate hydrolases"/>
    <property type="match status" value="1"/>
</dbReference>
<dbReference type="InterPro" id="IPR003593">
    <property type="entry name" value="AAA+_ATPase"/>
</dbReference>
<protein>
    <submittedName>
        <fullName evidence="9">ABC transporter ATP-binding protein</fullName>
    </submittedName>
</protein>
<feature type="region of interest" description="Disordered" evidence="7">
    <location>
        <begin position="304"/>
        <end position="326"/>
    </location>
</feature>
<dbReference type="Pfam" id="PF00005">
    <property type="entry name" value="ABC_tran"/>
    <property type="match status" value="1"/>
</dbReference>
<dbReference type="PANTHER" id="PTHR42711:SF5">
    <property type="entry name" value="ABC TRANSPORTER ATP-BINDING PROTEIN NATA"/>
    <property type="match status" value="1"/>
</dbReference>
<gene>
    <name evidence="9" type="ORF">H9638_10055</name>
</gene>
<keyword evidence="3" id="KW-0813">Transport</keyword>
<sequence>MPPAIETVPPVIETRALTKRYGSNTALTSLDLVVQPGTVFGLIGPNGSGKTTTLRILLDIVRPTSGTAVVLGLSPRNGGAALRRRIGYIPGDLRLDGRIRSGTLLRHYAEISAPVPAGRIELLAGRLDLDLSRPVHTLSKGNRQKLGLVQAFMHDPDLLILDEPTSGLDPLVQREFLDLVREARAAGRTVLLSSHVLSEIQQAADVVAVLSLGRVVAQGDVSSLRLNRLRHVRASVSGTGPDVLHGELERAAGLKGTVTAQDGILHIQGTLEGGVDPFIKILAGYRVLDLSVEEPDLEESVLRLYGRPGENQAAPSPDADGRRAQP</sequence>
<dbReference type="PROSITE" id="PS00211">
    <property type="entry name" value="ABC_TRANSPORTER_1"/>
    <property type="match status" value="1"/>
</dbReference>
<dbReference type="InterPro" id="IPR027417">
    <property type="entry name" value="P-loop_NTPase"/>
</dbReference>
<dbReference type="PROSITE" id="PS50893">
    <property type="entry name" value="ABC_TRANSPORTER_2"/>
    <property type="match status" value="1"/>
</dbReference>
<dbReference type="GO" id="GO:0005524">
    <property type="term" value="F:ATP binding"/>
    <property type="evidence" value="ECO:0007669"/>
    <property type="project" value="UniProtKB-KW"/>
</dbReference>
<evidence type="ECO:0000313" key="10">
    <source>
        <dbReference type="Proteomes" id="UP000652763"/>
    </source>
</evidence>
<evidence type="ECO:0000256" key="6">
    <source>
        <dbReference type="ARBA" id="ARBA00023251"/>
    </source>
</evidence>
<organism evidence="9 10">
    <name type="scientific">Arthrobacter pullicola</name>
    <dbReference type="NCBI Taxonomy" id="2762224"/>
    <lineage>
        <taxon>Bacteria</taxon>
        <taxon>Bacillati</taxon>
        <taxon>Actinomycetota</taxon>
        <taxon>Actinomycetes</taxon>
        <taxon>Micrococcales</taxon>
        <taxon>Micrococcaceae</taxon>
        <taxon>Arthrobacter</taxon>
    </lineage>
</organism>
<comment type="similarity">
    <text evidence="2">Belongs to the ABC transporter superfamily.</text>
</comment>
<evidence type="ECO:0000256" key="5">
    <source>
        <dbReference type="ARBA" id="ARBA00022840"/>
    </source>
</evidence>
<keyword evidence="6" id="KW-0046">Antibiotic resistance</keyword>
<accession>A0ABR8YIU2</accession>